<dbReference type="Proteomes" id="UP000664940">
    <property type="component" value="Unassembled WGS sequence"/>
</dbReference>
<feature type="compositionally biased region" description="Low complexity" evidence="9">
    <location>
        <begin position="302"/>
        <end position="319"/>
    </location>
</feature>
<keyword evidence="4 10" id="KW-0732">Signal</keyword>
<dbReference type="Gene3D" id="2.40.10.10">
    <property type="entry name" value="Trypsin-like serine proteases"/>
    <property type="match status" value="1"/>
</dbReference>
<feature type="signal peptide" evidence="10">
    <location>
        <begin position="1"/>
        <end position="22"/>
    </location>
</feature>
<dbReference type="InterPro" id="IPR001254">
    <property type="entry name" value="Trypsin_dom"/>
</dbReference>
<protein>
    <recommendedName>
        <fullName evidence="7">Inactive serine protease 54</fullName>
    </recommendedName>
    <alternativeName>
        <fullName evidence="8">Plasma kallikrein-like protein 4</fullName>
    </alternativeName>
</protein>
<dbReference type="Pfam" id="PF00089">
    <property type="entry name" value="Trypsin"/>
    <property type="match status" value="1"/>
</dbReference>
<keyword evidence="2" id="KW-0964">Secreted</keyword>
<dbReference type="PANTHER" id="PTHR24250">
    <property type="entry name" value="CHYMOTRYPSIN-RELATED"/>
    <property type="match status" value="1"/>
</dbReference>
<evidence type="ECO:0000256" key="3">
    <source>
        <dbReference type="ARBA" id="ARBA00022542"/>
    </source>
</evidence>
<evidence type="ECO:0000313" key="13">
    <source>
        <dbReference type="Proteomes" id="UP000664940"/>
    </source>
</evidence>
<dbReference type="GO" id="GO:0004252">
    <property type="term" value="F:serine-type endopeptidase activity"/>
    <property type="evidence" value="ECO:0007669"/>
    <property type="project" value="InterPro"/>
</dbReference>
<dbReference type="PROSITE" id="PS50240">
    <property type="entry name" value="TRYPSIN_DOM"/>
    <property type="match status" value="1"/>
</dbReference>
<gene>
    <name evidence="12" type="ORF">HJG60_015675</name>
</gene>
<feature type="compositionally biased region" description="Basic and acidic residues" evidence="9">
    <location>
        <begin position="362"/>
        <end position="371"/>
    </location>
</feature>
<evidence type="ECO:0000256" key="4">
    <source>
        <dbReference type="ARBA" id="ARBA00022729"/>
    </source>
</evidence>
<dbReference type="AlphaFoldDB" id="A0A833YH77"/>
<dbReference type="GO" id="GO:0006508">
    <property type="term" value="P:proteolysis"/>
    <property type="evidence" value="ECO:0007669"/>
    <property type="project" value="UniProtKB-KW"/>
</dbReference>
<name>A0A833YH77_9CHIR</name>
<evidence type="ECO:0000256" key="7">
    <source>
        <dbReference type="ARBA" id="ARBA00073244"/>
    </source>
</evidence>
<feature type="region of interest" description="Disordered" evidence="9">
    <location>
        <begin position="302"/>
        <end position="371"/>
    </location>
</feature>
<evidence type="ECO:0000259" key="11">
    <source>
        <dbReference type="PROSITE" id="PS50240"/>
    </source>
</evidence>
<evidence type="ECO:0000256" key="8">
    <source>
        <dbReference type="ARBA" id="ARBA00081593"/>
    </source>
</evidence>
<proteinExistence type="predicted"/>
<feature type="domain" description="Peptidase S1" evidence="11">
    <location>
        <begin position="30"/>
        <end position="260"/>
    </location>
</feature>
<reference evidence="12 13" key="1">
    <citation type="journal article" date="2020" name="Nature">
        <title>Six reference-quality genomes reveal evolution of bat adaptations.</title>
        <authorList>
            <person name="Jebb D."/>
            <person name="Huang Z."/>
            <person name="Pippel M."/>
            <person name="Hughes G.M."/>
            <person name="Lavrichenko K."/>
            <person name="Devanna P."/>
            <person name="Winkler S."/>
            <person name="Jermiin L.S."/>
            <person name="Skirmuntt E.C."/>
            <person name="Katzourakis A."/>
            <person name="Burkitt-Gray L."/>
            <person name="Ray D.A."/>
            <person name="Sullivan K.A.M."/>
            <person name="Roscito J.G."/>
            <person name="Kirilenko B.M."/>
            <person name="Davalos L.M."/>
            <person name="Corthals A.P."/>
            <person name="Power M.L."/>
            <person name="Jones G."/>
            <person name="Ransome R.D."/>
            <person name="Dechmann D.K.N."/>
            <person name="Locatelli A.G."/>
            <person name="Puechmaille S.J."/>
            <person name="Fedrigo O."/>
            <person name="Jarvis E.D."/>
            <person name="Hiller M."/>
            <person name="Vernes S.C."/>
            <person name="Myers E.W."/>
            <person name="Teeling E.C."/>
        </authorList>
    </citation>
    <scope>NUCLEOTIDE SEQUENCE [LARGE SCALE GENOMIC DNA]</scope>
    <source>
        <strain evidence="12">Bat1K_MPI-CBG_1</strain>
    </source>
</reference>
<keyword evidence="6" id="KW-0325">Glycoprotein</keyword>
<evidence type="ECO:0000256" key="6">
    <source>
        <dbReference type="ARBA" id="ARBA00023180"/>
    </source>
</evidence>
<sequence>MAGTARMLLVLLCVAMPRAATSCGVQKASITEDSEEGLVSENEFPWVVSLQDSHHTHLAFGSILSEFWILSIASAFQHRQFAVAVVGIASMDARVLSHEEYPVSTIILHEDFDEVTMTNNLALLKTDTAMQFSGLVRSVCYLGTKLHVPLALRNCWVAGWNPTFATGNHMTMSILRKISMNDLDQCPFPTFQKTGCGDHVAGETDSVCLGDPGNPLMCQLQKSYLWVLRGILTEGGERCPGLLVYVKVEDYSDWIESKTRTSGLPLSAVYHWENTVPVHGYSPHATVEQKTHSGLSQVTWTETQLQTQESTTAVTSEPENSSEESEESRGEEVRETSSLSEAAVEEATQPEYFDYYQEQQAGEDKAVSGQDRLPEPREMVLFAFVFSFVVV</sequence>
<keyword evidence="3" id="KW-0721">Serine protease homolog</keyword>
<evidence type="ECO:0000256" key="1">
    <source>
        <dbReference type="ARBA" id="ARBA00004613"/>
    </source>
</evidence>
<dbReference type="InterPro" id="IPR043504">
    <property type="entry name" value="Peptidase_S1_PA_chymotrypsin"/>
</dbReference>
<evidence type="ECO:0000256" key="5">
    <source>
        <dbReference type="ARBA" id="ARBA00023157"/>
    </source>
</evidence>
<feature type="chain" id="PRO_5033066763" description="Inactive serine protease 54" evidence="10">
    <location>
        <begin position="23"/>
        <end position="391"/>
    </location>
</feature>
<keyword evidence="5" id="KW-1015">Disulfide bond</keyword>
<dbReference type="FunFam" id="2.40.10.10:FF:000125">
    <property type="entry name" value="inactive serine protease 54"/>
    <property type="match status" value="1"/>
</dbReference>
<keyword evidence="12" id="KW-0378">Hydrolase</keyword>
<comment type="subcellular location">
    <subcellularLocation>
        <location evidence="1">Secreted</location>
    </subcellularLocation>
</comment>
<dbReference type="GO" id="GO:0005576">
    <property type="term" value="C:extracellular region"/>
    <property type="evidence" value="ECO:0007669"/>
    <property type="project" value="UniProtKB-SubCell"/>
</dbReference>
<evidence type="ECO:0000313" key="12">
    <source>
        <dbReference type="EMBL" id="KAF6079143.1"/>
    </source>
</evidence>
<comment type="caution">
    <text evidence="12">The sequence shown here is derived from an EMBL/GenBank/DDBJ whole genome shotgun (WGS) entry which is preliminary data.</text>
</comment>
<evidence type="ECO:0000256" key="10">
    <source>
        <dbReference type="SAM" id="SignalP"/>
    </source>
</evidence>
<keyword evidence="12" id="KW-0645">Protease</keyword>
<dbReference type="EMBL" id="JABVXQ010000014">
    <property type="protein sequence ID" value="KAF6079143.1"/>
    <property type="molecule type" value="Genomic_DNA"/>
</dbReference>
<dbReference type="InterPro" id="IPR009003">
    <property type="entry name" value="Peptidase_S1_PA"/>
</dbReference>
<dbReference type="SUPFAM" id="SSF50494">
    <property type="entry name" value="Trypsin-like serine proteases"/>
    <property type="match status" value="1"/>
</dbReference>
<accession>A0A833YH77</accession>
<evidence type="ECO:0000256" key="2">
    <source>
        <dbReference type="ARBA" id="ARBA00022525"/>
    </source>
</evidence>
<dbReference type="SMART" id="SM00020">
    <property type="entry name" value="Tryp_SPc"/>
    <property type="match status" value="1"/>
</dbReference>
<organism evidence="12 13">
    <name type="scientific">Phyllostomus discolor</name>
    <name type="common">pale spear-nosed bat</name>
    <dbReference type="NCBI Taxonomy" id="89673"/>
    <lineage>
        <taxon>Eukaryota</taxon>
        <taxon>Metazoa</taxon>
        <taxon>Chordata</taxon>
        <taxon>Craniata</taxon>
        <taxon>Vertebrata</taxon>
        <taxon>Euteleostomi</taxon>
        <taxon>Mammalia</taxon>
        <taxon>Eutheria</taxon>
        <taxon>Laurasiatheria</taxon>
        <taxon>Chiroptera</taxon>
        <taxon>Yangochiroptera</taxon>
        <taxon>Phyllostomidae</taxon>
        <taxon>Phyllostominae</taxon>
        <taxon>Phyllostomus</taxon>
    </lineage>
</organism>
<evidence type="ECO:0000256" key="9">
    <source>
        <dbReference type="SAM" id="MobiDB-lite"/>
    </source>
</evidence>
<dbReference type="PANTHER" id="PTHR24250:SF45">
    <property type="entry name" value="INACTIVE SERINE PROTEASE 54"/>
    <property type="match status" value="1"/>
</dbReference>